<dbReference type="EMBL" id="BMDW01000002">
    <property type="protein sequence ID" value="GGA37511.1"/>
    <property type="molecule type" value="Genomic_DNA"/>
</dbReference>
<organism evidence="1 2">
    <name type="scientific">Sphingomonas psychrolutea</name>
    <dbReference type="NCBI Taxonomy" id="1259676"/>
    <lineage>
        <taxon>Bacteria</taxon>
        <taxon>Pseudomonadati</taxon>
        <taxon>Pseudomonadota</taxon>
        <taxon>Alphaproteobacteria</taxon>
        <taxon>Sphingomonadales</taxon>
        <taxon>Sphingomonadaceae</taxon>
        <taxon>Sphingomonas</taxon>
    </lineage>
</organism>
<sequence>MKQEVITVGLDLAKKVFQGHAIGSEVAFLARRKLQRSEVIGIFVDLPTCLVGMVSGASPHHCARGLVMLRYKVRPEIRRPAPEADRDPRQPTGRIC</sequence>
<proteinExistence type="predicted"/>
<keyword evidence="2" id="KW-1185">Reference proteome</keyword>
<accession>A0ABQ1G650</accession>
<dbReference type="RefSeq" id="WP_188445219.1">
    <property type="nucleotide sequence ID" value="NZ_BMDW01000002.1"/>
</dbReference>
<evidence type="ECO:0008006" key="3">
    <source>
        <dbReference type="Google" id="ProtNLM"/>
    </source>
</evidence>
<dbReference type="Proteomes" id="UP000618591">
    <property type="component" value="Unassembled WGS sequence"/>
</dbReference>
<evidence type="ECO:0000313" key="1">
    <source>
        <dbReference type="EMBL" id="GGA37511.1"/>
    </source>
</evidence>
<gene>
    <name evidence="1" type="ORF">GCM10011395_04770</name>
</gene>
<comment type="caution">
    <text evidence="1">The sequence shown here is derived from an EMBL/GenBank/DDBJ whole genome shotgun (WGS) entry which is preliminary data.</text>
</comment>
<name>A0ABQ1G650_9SPHN</name>
<reference evidence="2" key="1">
    <citation type="journal article" date="2019" name="Int. J. Syst. Evol. Microbiol.">
        <title>The Global Catalogue of Microorganisms (GCM) 10K type strain sequencing project: providing services to taxonomists for standard genome sequencing and annotation.</title>
        <authorList>
            <consortium name="The Broad Institute Genomics Platform"/>
            <consortium name="The Broad Institute Genome Sequencing Center for Infectious Disease"/>
            <person name="Wu L."/>
            <person name="Ma J."/>
        </authorList>
    </citation>
    <scope>NUCLEOTIDE SEQUENCE [LARGE SCALE GENOMIC DNA]</scope>
    <source>
        <strain evidence="2">CGMCC 1.10106</strain>
    </source>
</reference>
<protein>
    <recommendedName>
        <fullName evidence="3">Transposase</fullName>
    </recommendedName>
</protein>
<evidence type="ECO:0000313" key="2">
    <source>
        <dbReference type="Proteomes" id="UP000618591"/>
    </source>
</evidence>